<dbReference type="InterPro" id="IPR006585">
    <property type="entry name" value="FTP1"/>
</dbReference>
<dbReference type="Pfam" id="PF22633">
    <property type="entry name" value="F5_F8_type_C_2"/>
    <property type="match status" value="1"/>
</dbReference>
<dbReference type="Gene3D" id="2.60.120.260">
    <property type="entry name" value="Galactose-binding domain-like"/>
    <property type="match status" value="1"/>
</dbReference>
<dbReference type="GeneID" id="102809580"/>
<evidence type="ECO:0000256" key="7">
    <source>
        <dbReference type="ARBA" id="ARBA00023157"/>
    </source>
</evidence>
<evidence type="ECO:0000256" key="3">
    <source>
        <dbReference type="ARBA" id="ARBA00011233"/>
    </source>
</evidence>
<dbReference type="InterPro" id="IPR008979">
    <property type="entry name" value="Galactose-bd-like_sf"/>
</dbReference>
<gene>
    <name evidence="10" type="primary">LOC102809580</name>
</gene>
<accession>A0ABM0MU53</accession>
<comment type="subunit">
    <text evidence="3">Homotrimer.</text>
</comment>
<evidence type="ECO:0000313" key="10">
    <source>
        <dbReference type="RefSeq" id="XP_006823544.1"/>
    </source>
</evidence>
<evidence type="ECO:0000256" key="1">
    <source>
        <dbReference type="ARBA" id="ARBA00002219"/>
    </source>
</evidence>
<keyword evidence="9" id="KW-1185">Reference proteome</keyword>
<evidence type="ECO:0000256" key="2">
    <source>
        <dbReference type="ARBA" id="ARBA00010147"/>
    </source>
</evidence>
<sequence length="138" mass="15722">MRRVTDDSFGSLVQAFPVHTVTESIKILSITERSCSHTALEENSWWKVDLGDSYWITEVVITNRQDCCSERIDGAVVTIGDNFDISQNNQCGDQVDWDANTYNVKIPFECHLRGRYVGVTLRDHTNSLQLCEVEVYSD</sequence>
<comment type="function">
    <text evidence="1">Acts as a defensive agent. Recognizes blood group fucosylated oligosaccharides including A, B, H and Lewis B-type antigens. Does not recognize Lewis A antigen and has low affinity for monovalent haptens.</text>
</comment>
<dbReference type="SUPFAM" id="SSF49785">
    <property type="entry name" value="Galactose-binding domain-like"/>
    <property type="match status" value="1"/>
</dbReference>
<dbReference type="Proteomes" id="UP000694865">
    <property type="component" value="Unplaced"/>
</dbReference>
<evidence type="ECO:0000313" key="9">
    <source>
        <dbReference type="Proteomes" id="UP000694865"/>
    </source>
</evidence>
<evidence type="ECO:0000256" key="4">
    <source>
        <dbReference type="ARBA" id="ARBA00022723"/>
    </source>
</evidence>
<dbReference type="PANTHER" id="PTHR45713">
    <property type="entry name" value="FTP DOMAIN-CONTAINING PROTEIN"/>
    <property type="match status" value="1"/>
</dbReference>
<organism evidence="9 10">
    <name type="scientific">Saccoglossus kowalevskii</name>
    <name type="common">Acorn worm</name>
    <dbReference type="NCBI Taxonomy" id="10224"/>
    <lineage>
        <taxon>Eukaryota</taxon>
        <taxon>Metazoa</taxon>
        <taxon>Hemichordata</taxon>
        <taxon>Enteropneusta</taxon>
        <taxon>Harrimaniidae</taxon>
        <taxon>Saccoglossus</taxon>
    </lineage>
</organism>
<comment type="similarity">
    <text evidence="2">Belongs to the fucolectin family.</text>
</comment>
<protein>
    <submittedName>
        <fullName evidence="10">Fucolectin-1-like</fullName>
    </submittedName>
</protein>
<evidence type="ECO:0000259" key="8">
    <source>
        <dbReference type="SMART" id="SM00607"/>
    </source>
</evidence>
<dbReference type="PANTHER" id="PTHR45713:SF6">
    <property type="entry name" value="F5_8 TYPE C DOMAIN-CONTAINING PROTEIN"/>
    <property type="match status" value="1"/>
</dbReference>
<keyword evidence="4" id="KW-0479">Metal-binding</keyword>
<evidence type="ECO:0000256" key="5">
    <source>
        <dbReference type="ARBA" id="ARBA00022734"/>
    </source>
</evidence>
<proteinExistence type="inferred from homology"/>
<keyword evidence="5" id="KW-0430">Lectin</keyword>
<keyword evidence="7" id="KW-1015">Disulfide bond</keyword>
<evidence type="ECO:0000256" key="6">
    <source>
        <dbReference type="ARBA" id="ARBA00022837"/>
    </source>
</evidence>
<dbReference type="RefSeq" id="XP_006823544.1">
    <property type="nucleotide sequence ID" value="XM_006823481.1"/>
</dbReference>
<reference evidence="10" key="1">
    <citation type="submission" date="2025-08" db="UniProtKB">
        <authorList>
            <consortium name="RefSeq"/>
        </authorList>
    </citation>
    <scope>IDENTIFICATION</scope>
    <source>
        <tissue evidence="10">Testes</tissue>
    </source>
</reference>
<feature type="domain" description="Fucolectin tachylectin-4 pentraxin-1" evidence="8">
    <location>
        <begin position="2"/>
        <end position="138"/>
    </location>
</feature>
<dbReference type="SMART" id="SM00607">
    <property type="entry name" value="FTP"/>
    <property type="match status" value="1"/>
</dbReference>
<dbReference type="InterPro" id="IPR051941">
    <property type="entry name" value="BG_Antigen-Binding_Lectin"/>
</dbReference>
<keyword evidence="6" id="KW-0106">Calcium</keyword>
<name>A0ABM0MU53_SACKO</name>